<evidence type="ECO:0000256" key="1">
    <source>
        <dbReference type="SAM" id="MobiDB-lite"/>
    </source>
</evidence>
<dbReference type="Pfam" id="PF21534">
    <property type="entry name" value="Rost"/>
    <property type="match status" value="1"/>
</dbReference>
<feature type="transmembrane region" description="Helical" evidence="2">
    <location>
        <begin position="261"/>
        <end position="281"/>
    </location>
</feature>
<organism evidence="3 4">
    <name type="scientific">Patiria miniata</name>
    <name type="common">Bat star</name>
    <name type="synonym">Asterina miniata</name>
    <dbReference type="NCBI Taxonomy" id="46514"/>
    <lineage>
        <taxon>Eukaryota</taxon>
        <taxon>Metazoa</taxon>
        <taxon>Echinodermata</taxon>
        <taxon>Eleutherozoa</taxon>
        <taxon>Asterozoa</taxon>
        <taxon>Asteroidea</taxon>
        <taxon>Valvatacea</taxon>
        <taxon>Valvatida</taxon>
        <taxon>Asterinidae</taxon>
        <taxon>Patiria</taxon>
    </lineage>
</organism>
<keyword evidence="2" id="KW-0472">Membrane</keyword>
<dbReference type="OMA" id="HATHGCK"/>
<evidence type="ECO:0008006" key="5">
    <source>
        <dbReference type="Google" id="ProtNLM"/>
    </source>
</evidence>
<dbReference type="OrthoDB" id="419711at2759"/>
<evidence type="ECO:0000313" key="3">
    <source>
        <dbReference type="EnsemblMetazoa" id="XP_038049361.1"/>
    </source>
</evidence>
<keyword evidence="2" id="KW-1133">Transmembrane helix</keyword>
<proteinExistence type="predicted"/>
<evidence type="ECO:0000256" key="2">
    <source>
        <dbReference type="SAM" id="Phobius"/>
    </source>
</evidence>
<dbReference type="PANTHER" id="PTHR12242">
    <property type="entry name" value="OS02G0130600 PROTEIN-RELATED"/>
    <property type="match status" value="1"/>
</dbReference>
<feature type="transmembrane region" description="Helical" evidence="2">
    <location>
        <begin position="236"/>
        <end position="254"/>
    </location>
</feature>
<dbReference type="EnsemblMetazoa" id="XM_038193433.1">
    <property type="protein sequence ID" value="XP_038049361.1"/>
    <property type="gene ID" value="LOC119722990"/>
</dbReference>
<feature type="transmembrane region" description="Helical" evidence="2">
    <location>
        <begin position="203"/>
        <end position="224"/>
    </location>
</feature>
<feature type="transmembrane region" description="Helical" evidence="2">
    <location>
        <begin position="83"/>
        <end position="104"/>
    </location>
</feature>
<feature type="region of interest" description="Disordered" evidence="1">
    <location>
        <begin position="161"/>
        <end position="189"/>
    </location>
</feature>
<feature type="compositionally biased region" description="Polar residues" evidence="1">
    <location>
        <begin position="175"/>
        <end position="188"/>
    </location>
</feature>
<dbReference type="RefSeq" id="XP_038049361.1">
    <property type="nucleotide sequence ID" value="XM_038193433.1"/>
</dbReference>
<dbReference type="InterPro" id="IPR049352">
    <property type="entry name" value="Rost"/>
</dbReference>
<evidence type="ECO:0000313" key="4">
    <source>
        <dbReference type="Proteomes" id="UP000887568"/>
    </source>
</evidence>
<dbReference type="AlphaFoldDB" id="A0A913ZE78"/>
<name>A0A913ZE78_PATMI</name>
<protein>
    <recommendedName>
        <fullName evidence="5">Protein rolling stone</fullName>
    </recommendedName>
</protein>
<dbReference type="PANTHER" id="PTHR12242:SF1">
    <property type="entry name" value="MYND-TYPE DOMAIN-CONTAINING PROTEIN"/>
    <property type="match status" value="1"/>
</dbReference>
<dbReference type="GO" id="GO:0016020">
    <property type="term" value="C:membrane"/>
    <property type="evidence" value="ECO:0007669"/>
    <property type="project" value="TreeGrafter"/>
</dbReference>
<sequence>MEYQCINGVCISCLQLRPLRLLKRTCWSLCVTRTLNTQHNGRRVMATRCCKKLCYYLGFSGEPVHRFTLPQAKWPMAPVLWSIFRCFLAVYLIVWLGLILTVWGDPPLYGGADNKAKWLIYVSNWSFLFLILYTLTMAVGNVYYHATRGCKNARVGTDVDPESGSGYDRGIPMSSVDSPRGTPSSGSDSGEPLEPLPWYFKMAWFLQTIAFTAALFVALLFYILVFNPAEDVLHVYNFHVHGVNLIIVVLDIILSATPMRVLHLIYPSSYAFVYFMFTLIYEGAGGLNEKGGTAIYPNNLDWDAAPGRTGIVMALTVVVAAPLLHLLFYGIYRIRHAISKCCTGGCWTYQ</sequence>
<feature type="transmembrane region" description="Helical" evidence="2">
    <location>
        <begin position="311"/>
        <end position="332"/>
    </location>
</feature>
<dbReference type="GeneID" id="119722990"/>
<dbReference type="Proteomes" id="UP000887568">
    <property type="component" value="Unplaced"/>
</dbReference>
<feature type="transmembrane region" description="Helical" evidence="2">
    <location>
        <begin position="124"/>
        <end position="144"/>
    </location>
</feature>
<keyword evidence="2" id="KW-0812">Transmembrane</keyword>
<accession>A0A913ZE78</accession>
<reference evidence="3" key="1">
    <citation type="submission" date="2022-11" db="UniProtKB">
        <authorList>
            <consortium name="EnsemblMetazoa"/>
        </authorList>
    </citation>
    <scope>IDENTIFICATION</scope>
</reference>
<keyword evidence="4" id="KW-1185">Reference proteome</keyword>